<dbReference type="Proteomes" id="UP001596060">
    <property type="component" value="Unassembled WGS sequence"/>
</dbReference>
<accession>A0ABW0PBU4</accession>
<keyword evidence="2" id="KW-1185">Reference proteome</keyword>
<comment type="caution">
    <text evidence="1">The sequence shown here is derived from an EMBL/GenBank/DDBJ whole genome shotgun (WGS) entry which is preliminary data.</text>
</comment>
<evidence type="ECO:0000313" key="1">
    <source>
        <dbReference type="EMBL" id="MFC5509337.1"/>
    </source>
</evidence>
<reference evidence="2" key="1">
    <citation type="journal article" date="2019" name="Int. J. Syst. Evol. Microbiol.">
        <title>The Global Catalogue of Microorganisms (GCM) 10K type strain sequencing project: providing services to taxonomists for standard genome sequencing and annotation.</title>
        <authorList>
            <consortium name="The Broad Institute Genomics Platform"/>
            <consortium name="The Broad Institute Genome Sequencing Center for Infectious Disease"/>
            <person name="Wu L."/>
            <person name="Ma J."/>
        </authorList>
    </citation>
    <scope>NUCLEOTIDE SEQUENCE [LARGE SCALE GENOMIC DNA]</scope>
    <source>
        <strain evidence="2">CCUG 43117</strain>
    </source>
</reference>
<sequence length="97" mass="11450">MTTRIHCCVPFCRRTTAKPYSEWICGKHWPLVPKRVKLFRRRADASLDRARAAMAAILDMSDERYPDTMIALNKAHRRSQRAWERCKRFAIERAMGL</sequence>
<dbReference type="RefSeq" id="WP_377818093.1">
    <property type="nucleotide sequence ID" value="NZ_JBHSLU010000161.1"/>
</dbReference>
<proteinExistence type="predicted"/>
<protein>
    <submittedName>
        <fullName evidence="1">Uncharacterized protein</fullName>
    </submittedName>
</protein>
<dbReference type="EMBL" id="JBHSLU010000161">
    <property type="protein sequence ID" value="MFC5509337.1"/>
    <property type="molecule type" value="Genomic_DNA"/>
</dbReference>
<gene>
    <name evidence="1" type="ORF">ACFPN9_29410</name>
</gene>
<name>A0ABW0PBU4_9HYPH</name>
<evidence type="ECO:0000313" key="2">
    <source>
        <dbReference type="Proteomes" id="UP001596060"/>
    </source>
</evidence>
<organism evidence="1 2">
    <name type="scientific">Bosea massiliensis</name>
    <dbReference type="NCBI Taxonomy" id="151419"/>
    <lineage>
        <taxon>Bacteria</taxon>
        <taxon>Pseudomonadati</taxon>
        <taxon>Pseudomonadota</taxon>
        <taxon>Alphaproteobacteria</taxon>
        <taxon>Hyphomicrobiales</taxon>
        <taxon>Boseaceae</taxon>
        <taxon>Bosea</taxon>
    </lineage>
</organism>